<dbReference type="PANTHER" id="PTHR31969">
    <property type="entry name" value="GEM-LIKE PROTEIN 2"/>
    <property type="match status" value="1"/>
</dbReference>
<keyword evidence="2" id="KW-1185">Reference proteome</keyword>
<dbReference type="InterPro" id="IPR037848">
    <property type="entry name" value="GEM-like"/>
</dbReference>
<comment type="caution">
    <text evidence="1">The sequence shown here is derived from an EMBL/GenBank/DDBJ whole genome shotgun (WGS) entry which is preliminary data.</text>
</comment>
<proteinExistence type="predicted"/>
<accession>A0A830D8N1</accession>
<organism evidence="1 2">
    <name type="scientific">Phtheirospermum japonicum</name>
    <dbReference type="NCBI Taxonomy" id="374723"/>
    <lineage>
        <taxon>Eukaryota</taxon>
        <taxon>Viridiplantae</taxon>
        <taxon>Streptophyta</taxon>
        <taxon>Embryophyta</taxon>
        <taxon>Tracheophyta</taxon>
        <taxon>Spermatophyta</taxon>
        <taxon>Magnoliopsida</taxon>
        <taxon>eudicotyledons</taxon>
        <taxon>Gunneridae</taxon>
        <taxon>Pentapetalae</taxon>
        <taxon>asterids</taxon>
        <taxon>lamiids</taxon>
        <taxon>Lamiales</taxon>
        <taxon>Orobanchaceae</taxon>
        <taxon>Orobanchaceae incertae sedis</taxon>
        <taxon>Phtheirospermum</taxon>
    </lineage>
</organism>
<dbReference type="EMBL" id="BMAC01000840">
    <property type="protein sequence ID" value="GFQ03516.1"/>
    <property type="molecule type" value="Genomic_DNA"/>
</dbReference>
<evidence type="ECO:0000313" key="1">
    <source>
        <dbReference type="EMBL" id="GFQ03516.1"/>
    </source>
</evidence>
<sequence length="74" mass="8648">MKVNYKVMIPLGKINIAIESENAKKPTQKYVQIMIEDNFEFWFMGLSSQHFKVSPAGNLSSQMRLLTNRVHKYK</sequence>
<dbReference type="AlphaFoldDB" id="A0A830D8N1"/>
<dbReference type="Proteomes" id="UP000653305">
    <property type="component" value="Unassembled WGS sequence"/>
</dbReference>
<name>A0A830D8N1_9LAMI</name>
<protein>
    <submittedName>
        <fullName evidence="1">Gem-like protein 6</fullName>
    </submittedName>
</protein>
<evidence type="ECO:0000313" key="2">
    <source>
        <dbReference type="Proteomes" id="UP000653305"/>
    </source>
</evidence>
<gene>
    <name evidence="1" type="ORF">PHJA_002495400</name>
</gene>
<dbReference type="OrthoDB" id="1736712at2759"/>
<reference evidence="1" key="1">
    <citation type="submission" date="2020-07" db="EMBL/GenBank/DDBJ databases">
        <title>Ethylene signaling mediates host invasion by parasitic plants.</title>
        <authorList>
            <person name="Yoshida S."/>
        </authorList>
    </citation>
    <scope>NUCLEOTIDE SEQUENCE</scope>
    <source>
        <strain evidence="1">Okayama</strain>
    </source>
</reference>